<sequence length="59" mass="6694">MPHDQAYDRAHSRLTRHAAAAYQASRADEIDGYRYNSCGCVWQGDELVERCSAHSRHSS</sequence>
<dbReference type="AlphaFoldDB" id="A0A1M4BL70"/>
<organism evidence="1">
    <name type="scientific">Nonomuraea gerenzanensis</name>
    <dbReference type="NCBI Taxonomy" id="93944"/>
    <lineage>
        <taxon>Bacteria</taxon>
        <taxon>Bacillati</taxon>
        <taxon>Actinomycetota</taxon>
        <taxon>Actinomycetes</taxon>
        <taxon>Streptosporangiales</taxon>
        <taxon>Streptosporangiaceae</taxon>
        <taxon>Nonomuraea</taxon>
    </lineage>
</organism>
<dbReference type="RefSeq" id="WP_225276321.1">
    <property type="nucleotide sequence ID" value="NZ_CP084060.1"/>
</dbReference>
<protein>
    <submittedName>
        <fullName evidence="1">Uncharacterized protein</fullName>
    </submittedName>
</protein>
<dbReference type="EMBL" id="LT559119">
    <property type="protein sequence ID" value="SAP16251.1"/>
    <property type="molecule type" value="Genomic_DNA"/>
</dbReference>
<evidence type="ECO:0000313" key="1">
    <source>
        <dbReference type="EMBL" id="SAP16251.1"/>
    </source>
</evidence>
<reference evidence="1" key="1">
    <citation type="submission" date="2016-04" db="EMBL/GenBank/DDBJ databases">
        <authorList>
            <person name="Evans L.H."/>
            <person name="Alamgir A."/>
            <person name="Owens N."/>
            <person name="Weber N.D."/>
            <person name="Virtaneva K."/>
            <person name="Barbian K."/>
            <person name="Babar A."/>
            <person name="Rosenke K."/>
        </authorList>
    </citation>
    <scope>NUCLEOTIDE SEQUENCE</scope>
    <source>
        <strain evidence="1">Nono1</strain>
    </source>
</reference>
<gene>
    <name evidence="1" type="ORF">BN4615_P11057</name>
</gene>
<proteinExistence type="predicted"/>
<name>A0A1M4BL70_9ACTN</name>
<accession>A0A1M4BL70</accession>